<dbReference type="SMART" id="SM00347">
    <property type="entry name" value="HTH_MARR"/>
    <property type="match status" value="1"/>
</dbReference>
<evidence type="ECO:0000259" key="1">
    <source>
        <dbReference type="PROSITE" id="PS50995"/>
    </source>
</evidence>
<proteinExistence type="predicted"/>
<dbReference type="PANTHER" id="PTHR33164">
    <property type="entry name" value="TRANSCRIPTIONAL REGULATOR, MARR FAMILY"/>
    <property type="match status" value="1"/>
</dbReference>
<dbReference type="SUPFAM" id="SSF46785">
    <property type="entry name" value="Winged helix' DNA-binding domain"/>
    <property type="match status" value="1"/>
</dbReference>
<organism evidence="2 3">
    <name type="scientific">Virgisporangium aurantiacum</name>
    <dbReference type="NCBI Taxonomy" id="175570"/>
    <lineage>
        <taxon>Bacteria</taxon>
        <taxon>Bacillati</taxon>
        <taxon>Actinomycetota</taxon>
        <taxon>Actinomycetes</taxon>
        <taxon>Micromonosporales</taxon>
        <taxon>Micromonosporaceae</taxon>
        <taxon>Virgisporangium</taxon>
    </lineage>
</organism>
<dbReference type="EMBL" id="BOPG01000047">
    <property type="protein sequence ID" value="GIJ59533.1"/>
    <property type="molecule type" value="Genomic_DNA"/>
</dbReference>
<dbReference type="GO" id="GO:0003700">
    <property type="term" value="F:DNA-binding transcription factor activity"/>
    <property type="evidence" value="ECO:0007669"/>
    <property type="project" value="InterPro"/>
</dbReference>
<dbReference type="Pfam" id="PF12802">
    <property type="entry name" value="MarR_2"/>
    <property type="match status" value="1"/>
</dbReference>
<dbReference type="InterPro" id="IPR036390">
    <property type="entry name" value="WH_DNA-bd_sf"/>
</dbReference>
<dbReference type="Gene3D" id="1.10.10.10">
    <property type="entry name" value="Winged helix-like DNA-binding domain superfamily/Winged helix DNA-binding domain"/>
    <property type="match status" value="1"/>
</dbReference>
<name>A0A8J4E333_9ACTN</name>
<dbReference type="InterPro" id="IPR000835">
    <property type="entry name" value="HTH_MarR-typ"/>
</dbReference>
<dbReference type="GO" id="GO:0006950">
    <property type="term" value="P:response to stress"/>
    <property type="evidence" value="ECO:0007669"/>
    <property type="project" value="TreeGrafter"/>
</dbReference>
<protein>
    <recommendedName>
        <fullName evidence="1">HTH marR-type domain-containing protein</fullName>
    </recommendedName>
</protein>
<dbReference type="InterPro" id="IPR036388">
    <property type="entry name" value="WH-like_DNA-bd_sf"/>
</dbReference>
<gene>
    <name evidence="2" type="ORF">Vau01_070490</name>
</gene>
<dbReference type="Proteomes" id="UP000612585">
    <property type="component" value="Unassembled WGS sequence"/>
</dbReference>
<keyword evidence="3" id="KW-1185">Reference proteome</keyword>
<evidence type="ECO:0000313" key="2">
    <source>
        <dbReference type="EMBL" id="GIJ59533.1"/>
    </source>
</evidence>
<feature type="domain" description="HTH marR-type" evidence="1">
    <location>
        <begin position="10"/>
        <end position="143"/>
    </location>
</feature>
<dbReference type="PANTHER" id="PTHR33164:SF43">
    <property type="entry name" value="HTH-TYPE TRANSCRIPTIONAL REPRESSOR YETL"/>
    <property type="match status" value="1"/>
</dbReference>
<comment type="caution">
    <text evidence="2">The sequence shown here is derived from an EMBL/GenBank/DDBJ whole genome shotgun (WGS) entry which is preliminary data.</text>
</comment>
<evidence type="ECO:0000313" key="3">
    <source>
        <dbReference type="Proteomes" id="UP000612585"/>
    </source>
</evidence>
<sequence>MGDEADSEPDQRVFLLLQQAAHRLRIWADRRCVDLAGVTTAQTGALFALHDRPMSTQRELAAALGQRESAVTAMVRRLLDADLVSRHPSPDDHRAHLLALTPAGTAALNLVRPMVAEFNTMLKRVLGADGPASLAAALRTLRDTDEFR</sequence>
<dbReference type="PROSITE" id="PS50995">
    <property type="entry name" value="HTH_MARR_2"/>
    <property type="match status" value="1"/>
</dbReference>
<dbReference type="RefSeq" id="WP_204002028.1">
    <property type="nucleotide sequence ID" value="NZ_BOPG01000047.1"/>
</dbReference>
<reference evidence="2" key="1">
    <citation type="submission" date="2021-01" db="EMBL/GenBank/DDBJ databases">
        <title>Whole genome shotgun sequence of Virgisporangium aurantiacum NBRC 16421.</title>
        <authorList>
            <person name="Komaki H."/>
            <person name="Tamura T."/>
        </authorList>
    </citation>
    <scope>NUCLEOTIDE SEQUENCE</scope>
    <source>
        <strain evidence="2">NBRC 16421</strain>
    </source>
</reference>
<dbReference type="AlphaFoldDB" id="A0A8J4E333"/>
<accession>A0A8J4E333</accession>
<dbReference type="InterPro" id="IPR039422">
    <property type="entry name" value="MarR/SlyA-like"/>
</dbReference>